<comment type="caution">
    <text evidence="1">The sequence shown here is derived from an EMBL/GenBank/DDBJ whole genome shotgun (WGS) entry which is preliminary data.</text>
</comment>
<keyword evidence="2" id="KW-1185">Reference proteome</keyword>
<organism evidence="1 2">
    <name type="scientific">Acidovorax soli</name>
    <dbReference type="NCBI Taxonomy" id="592050"/>
    <lineage>
        <taxon>Bacteria</taxon>
        <taxon>Pseudomonadati</taxon>
        <taxon>Pseudomonadota</taxon>
        <taxon>Betaproteobacteria</taxon>
        <taxon>Burkholderiales</taxon>
        <taxon>Comamonadaceae</taxon>
        <taxon>Acidovorax</taxon>
    </lineage>
</organism>
<accession>A0A7X0PHZ4</accession>
<sequence>MDVNSLEVGATYYRITYADVAHTMPGIEPMVYAGMNLFDPPPDGSARYYFQDAVSVVRFGLGTQLGQEMQPIGETSDLSPDNGEGRVYWGHEAQEIGVAIVDLLALPAVVDGAIQRAKALGFPKLSKAKGKWV</sequence>
<evidence type="ECO:0000313" key="1">
    <source>
        <dbReference type="EMBL" id="MBB6562104.1"/>
    </source>
</evidence>
<dbReference type="AlphaFoldDB" id="A0A7X0PHZ4"/>
<dbReference type="Proteomes" id="UP000575083">
    <property type="component" value="Unassembled WGS sequence"/>
</dbReference>
<reference evidence="1 2" key="1">
    <citation type="submission" date="2020-08" db="EMBL/GenBank/DDBJ databases">
        <title>Functional genomics of gut bacteria from endangered species of beetles.</title>
        <authorList>
            <person name="Carlos-Shanley C."/>
        </authorList>
    </citation>
    <scope>NUCLEOTIDE SEQUENCE [LARGE SCALE GENOMIC DNA]</scope>
    <source>
        <strain evidence="1 2">S00198</strain>
    </source>
</reference>
<dbReference type="RefSeq" id="WP_184861793.1">
    <property type="nucleotide sequence ID" value="NZ_JACHLK010000011.1"/>
</dbReference>
<name>A0A7X0PHZ4_9BURK</name>
<gene>
    <name evidence="1" type="ORF">HNP48_004813</name>
</gene>
<evidence type="ECO:0000313" key="2">
    <source>
        <dbReference type="Proteomes" id="UP000575083"/>
    </source>
</evidence>
<proteinExistence type="predicted"/>
<dbReference type="EMBL" id="JACHLK010000011">
    <property type="protein sequence ID" value="MBB6562104.1"/>
    <property type="molecule type" value="Genomic_DNA"/>
</dbReference>
<protein>
    <submittedName>
        <fullName evidence="1">Uncharacterized protein</fullName>
    </submittedName>
</protein>